<feature type="region of interest" description="Disordered" evidence="1">
    <location>
        <begin position="1"/>
        <end position="55"/>
    </location>
</feature>
<name>A0AAW0RAQ9_9PEZI</name>
<dbReference type="Proteomes" id="UP001392437">
    <property type="component" value="Unassembled WGS sequence"/>
</dbReference>
<organism evidence="2 3">
    <name type="scientific">Apiospora kogelbergensis</name>
    <dbReference type="NCBI Taxonomy" id="1337665"/>
    <lineage>
        <taxon>Eukaryota</taxon>
        <taxon>Fungi</taxon>
        <taxon>Dikarya</taxon>
        <taxon>Ascomycota</taxon>
        <taxon>Pezizomycotina</taxon>
        <taxon>Sordariomycetes</taxon>
        <taxon>Xylariomycetidae</taxon>
        <taxon>Amphisphaeriales</taxon>
        <taxon>Apiosporaceae</taxon>
        <taxon>Apiospora</taxon>
    </lineage>
</organism>
<proteinExistence type="predicted"/>
<gene>
    <name evidence="2" type="ORF">PG999_000029</name>
</gene>
<keyword evidence="3" id="KW-1185">Reference proteome</keyword>
<feature type="compositionally biased region" description="Polar residues" evidence="1">
    <location>
        <begin position="12"/>
        <end position="24"/>
    </location>
</feature>
<dbReference type="AlphaFoldDB" id="A0AAW0RAQ9"/>
<evidence type="ECO:0000256" key="1">
    <source>
        <dbReference type="SAM" id="MobiDB-lite"/>
    </source>
</evidence>
<comment type="caution">
    <text evidence="2">The sequence shown here is derived from an EMBL/GenBank/DDBJ whole genome shotgun (WGS) entry which is preliminary data.</text>
</comment>
<evidence type="ECO:0000313" key="3">
    <source>
        <dbReference type="Proteomes" id="UP001392437"/>
    </source>
</evidence>
<dbReference type="EMBL" id="JAQQWP010000001">
    <property type="protein sequence ID" value="KAK8131856.1"/>
    <property type="molecule type" value="Genomic_DNA"/>
</dbReference>
<protein>
    <submittedName>
        <fullName evidence="2">Uncharacterized protein</fullName>
    </submittedName>
</protein>
<reference evidence="2 3" key="1">
    <citation type="submission" date="2023-01" db="EMBL/GenBank/DDBJ databases">
        <title>Analysis of 21 Apiospora genomes using comparative genomics revels a genus with tremendous synthesis potential of carbohydrate active enzymes and secondary metabolites.</title>
        <authorList>
            <person name="Sorensen T."/>
        </authorList>
    </citation>
    <scope>NUCLEOTIDE SEQUENCE [LARGE SCALE GENOMIC DNA]</scope>
    <source>
        <strain evidence="2 3">CBS 117206</strain>
    </source>
</reference>
<accession>A0AAW0RAQ9</accession>
<evidence type="ECO:0000313" key="2">
    <source>
        <dbReference type="EMBL" id="KAK8131856.1"/>
    </source>
</evidence>
<sequence length="124" mass="13325">MNRCKRPKDPYSLTQLGITQVGRSESQEEMIHSPDPSNKPGAAAGGKGTNMPGNGTTVSVAASDNGRPGITRNLSLKARKGRVSEKPHSNAVTVEHCVTTTVTTCPEEQKRRDAEAWGKQPWEA</sequence>